<comment type="caution">
    <text evidence="1">The sequence shown here is derived from an EMBL/GenBank/DDBJ whole genome shotgun (WGS) entry which is preliminary data.</text>
</comment>
<proteinExistence type="predicted"/>
<dbReference type="RefSeq" id="WP_270884639.1">
    <property type="nucleotide sequence ID" value="NZ_JAQFVF010000075.1"/>
</dbReference>
<reference evidence="2" key="1">
    <citation type="journal article" date="2019" name="Int. J. Syst. Evol. Microbiol.">
        <title>The Global Catalogue of Microorganisms (GCM) 10K type strain sequencing project: providing services to taxonomists for standard genome sequencing and annotation.</title>
        <authorList>
            <consortium name="The Broad Institute Genomics Platform"/>
            <consortium name="The Broad Institute Genome Sequencing Center for Infectious Disease"/>
            <person name="Wu L."/>
            <person name="Ma J."/>
        </authorList>
    </citation>
    <scope>NUCLEOTIDE SEQUENCE [LARGE SCALE GENOMIC DNA]</scope>
    <source>
        <strain evidence="2">KACC 11904</strain>
    </source>
</reference>
<accession>A0ABW0K6R8</accession>
<name>A0ABW0K6R8_9BACL</name>
<evidence type="ECO:0008006" key="3">
    <source>
        <dbReference type="Google" id="ProtNLM"/>
    </source>
</evidence>
<dbReference type="Proteomes" id="UP001596044">
    <property type="component" value="Unassembled WGS sequence"/>
</dbReference>
<dbReference type="EMBL" id="JBHSMJ010000014">
    <property type="protein sequence ID" value="MFC5449009.1"/>
    <property type="molecule type" value="Genomic_DNA"/>
</dbReference>
<sequence>MIQGVIIEGLSTAGKTSVFAAIKKIHSQLSSAQRTVIAISEHYSQVLHSHHGVLKSMSRDEHIDLLKRHIDYLEQQNDWINSLGQTKSTKGIFFILERFHLNHRGAFDDFLGIEKLEQ</sequence>
<gene>
    <name evidence="1" type="ORF">ACFPOG_12080</name>
</gene>
<evidence type="ECO:0000313" key="1">
    <source>
        <dbReference type="EMBL" id="MFC5449009.1"/>
    </source>
</evidence>
<protein>
    <recommendedName>
        <fullName evidence="3">NadR/Ttd14 AAA domain-containing protein</fullName>
    </recommendedName>
</protein>
<keyword evidence="2" id="KW-1185">Reference proteome</keyword>
<evidence type="ECO:0000313" key="2">
    <source>
        <dbReference type="Proteomes" id="UP001596044"/>
    </source>
</evidence>
<organism evidence="1 2">
    <name type="scientific">Paenibacillus aestuarii</name>
    <dbReference type="NCBI Taxonomy" id="516965"/>
    <lineage>
        <taxon>Bacteria</taxon>
        <taxon>Bacillati</taxon>
        <taxon>Bacillota</taxon>
        <taxon>Bacilli</taxon>
        <taxon>Bacillales</taxon>
        <taxon>Paenibacillaceae</taxon>
        <taxon>Paenibacillus</taxon>
    </lineage>
</organism>